<dbReference type="Gene3D" id="3.30.70.20">
    <property type="match status" value="1"/>
</dbReference>
<evidence type="ECO:0000259" key="11">
    <source>
        <dbReference type="PROSITE" id="PS51918"/>
    </source>
</evidence>
<keyword evidence="5" id="KW-0479">Metal-binding</keyword>
<dbReference type="InterPro" id="IPR058240">
    <property type="entry name" value="rSAM_sf"/>
</dbReference>
<keyword evidence="8" id="KW-0411">Iron-sulfur</keyword>
<dbReference type="Pfam" id="PF04055">
    <property type="entry name" value="Radical_SAM"/>
    <property type="match status" value="1"/>
</dbReference>
<accession>A0A212LMF4</accession>
<keyword evidence="4" id="KW-0949">S-adenosyl-L-methionine</keyword>
<dbReference type="InterPro" id="IPR017900">
    <property type="entry name" value="4Fe4S_Fe_S_CS"/>
</dbReference>
<evidence type="ECO:0000256" key="1">
    <source>
        <dbReference type="ARBA" id="ARBA00001966"/>
    </source>
</evidence>
<dbReference type="InterPro" id="IPR040074">
    <property type="entry name" value="BssD/PflA/YjjW"/>
</dbReference>
<evidence type="ECO:0000256" key="7">
    <source>
        <dbReference type="ARBA" id="ARBA00023004"/>
    </source>
</evidence>
<dbReference type="InterPro" id="IPR012839">
    <property type="entry name" value="Organic_radical_activase"/>
</dbReference>
<protein>
    <submittedName>
        <fullName evidence="12">4-hydroxyphenylacetate decarboxylase activating enzyme</fullName>
        <ecNumber evidence="12">1.97.1.-</ecNumber>
    </submittedName>
</protein>
<dbReference type="GO" id="GO:0016491">
    <property type="term" value="F:oxidoreductase activity"/>
    <property type="evidence" value="ECO:0007669"/>
    <property type="project" value="UniProtKB-KW"/>
</dbReference>
<evidence type="ECO:0000256" key="4">
    <source>
        <dbReference type="ARBA" id="ARBA00022691"/>
    </source>
</evidence>
<dbReference type="EC" id="1.97.1.-" evidence="12"/>
<dbReference type="AlphaFoldDB" id="A0A212LMF4"/>
<name>A0A212LMF4_9FIRM</name>
<dbReference type="NCBIfam" id="TIGR02494">
    <property type="entry name" value="PFLE_PFLC"/>
    <property type="match status" value="1"/>
</dbReference>
<dbReference type="SUPFAM" id="SSF102114">
    <property type="entry name" value="Radical SAM enzymes"/>
    <property type="match status" value="1"/>
</dbReference>
<evidence type="ECO:0000256" key="8">
    <source>
        <dbReference type="ARBA" id="ARBA00023014"/>
    </source>
</evidence>
<keyword evidence="7" id="KW-0408">Iron</keyword>
<reference evidence="12" key="1">
    <citation type="submission" date="2016-08" db="EMBL/GenBank/DDBJ databases">
        <authorList>
            <person name="Seilhamer J.J."/>
        </authorList>
    </citation>
    <scope>NUCLEOTIDE SEQUENCE</scope>
    <source>
        <strain evidence="12">86</strain>
    </source>
</reference>
<sequence>MEPSNRQTGYVFNIQQFSVHDGPGIRTIVFLKGCPLRCRWCSNPESQESKPELAYNPNKCIGIAACGRCLKACPHNALLPGEDDKPVVARAACQKCFSCVQVCPAAALHIFGQVMTVDDILAVVERDNIFFSRSGGGLTVSGGEPLLQADFVLELLAQARHRRLNTTIETSGYAAWPILEKACRCLNTLIYDIKCLDANKHQEQTKQSNAVILENFIKVTAAFPNLPILVRTPVIPGFNDSEEDIKAIMNFIGGKPNVRYELLPYHRLGQPKYEYVGKEYLLDTVTLPKEQFERLNTVKNAFYNP</sequence>
<proteinExistence type="inferred from homology"/>
<comment type="similarity">
    <text evidence="2">Belongs to the organic radical-activating enzymes family.</text>
</comment>
<dbReference type="PIRSF" id="PIRSF000371">
    <property type="entry name" value="PFL_act_enz"/>
    <property type="match status" value="1"/>
</dbReference>
<dbReference type="EMBL" id="FMJE01000002">
    <property type="protein sequence ID" value="SCM78629.1"/>
    <property type="molecule type" value="Genomic_DNA"/>
</dbReference>
<keyword evidence="3" id="KW-0004">4Fe-4S</keyword>
<dbReference type="PANTHER" id="PTHR30352">
    <property type="entry name" value="PYRUVATE FORMATE-LYASE-ACTIVATING ENZYME"/>
    <property type="match status" value="1"/>
</dbReference>
<evidence type="ECO:0000259" key="10">
    <source>
        <dbReference type="PROSITE" id="PS51379"/>
    </source>
</evidence>
<dbReference type="SFLD" id="SFLDS00029">
    <property type="entry name" value="Radical_SAM"/>
    <property type="match status" value="1"/>
</dbReference>
<organism evidence="12">
    <name type="scientific">uncultured Sporomusa sp</name>
    <dbReference type="NCBI Taxonomy" id="307249"/>
    <lineage>
        <taxon>Bacteria</taxon>
        <taxon>Bacillati</taxon>
        <taxon>Bacillota</taxon>
        <taxon>Negativicutes</taxon>
        <taxon>Selenomonadales</taxon>
        <taxon>Sporomusaceae</taxon>
        <taxon>Sporomusa</taxon>
        <taxon>environmental samples</taxon>
    </lineage>
</organism>
<dbReference type="Pfam" id="PF13237">
    <property type="entry name" value="Fer4_10"/>
    <property type="match status" value="1"/>
</dbReference>
<evidence type="ECO:0000256" key="5">
    <source>
        <dbReference type="ARBA" id="ARBA00022723"/>
    </source>
</evidence>
<comment type="cofactor">
    <cofactor evidence="1">
        <name>[4Fe-4S] cluster</name>
        <dbReference type="ChEBI" id="CHEBI:49883"/>
    </cofactor>
</comment>
<dbReference type="GO" id="GO:0051539">
    <property type="term" value="F:4 iron, 4 sulfur cluster binding"/>
    <property type="evidence" value="ECO:0007669"/>
    <property type="project" value="UniProtKB-KW"/>
</dbReference>
<dbReference type="InterPro" id="IPR001989">
    <property type="entry name" value="Radical_activat_CS"/>
</dbReference>
<dbReference type="InterPro" id="IPR034457">
    <property type="entry name" value="Organic_radical-activating"/>
</dbReference>
<dbReference type="PROSITE" id="PS00198">
    <property type="entry name" value="4FE4S_FER_1"/>
    <property type="match status" value="1"/>
</dbReference>
<dbReference type="GO" id="GO:0046872">
    <property type="term" value="F:metal ion binding"/>
    <property type="evidence" value="ECO:0007669"/>
    <property type="project" value="UniProtKB-KW"/>
</dbReference>
<dbReference type="InterPro" id="IPR017896">
    <property type="entry name" value="4Fe4S_Fe-S-bd"/>
</dbReference>
<dbReference type="PROSITE" id="PS01087">
    <property type="entry name" value="RADICAL_ACTIVATING"/>
    <property type="match status" value="1"/>
</dbReference>
<dbReference type="PROSITE" id="PS51379">
    <property type="entry name" value="4FE4S_FER_2"/>
    <property type="match status" value="2"/>
</dbReference>
<feature type="domain" description="Radical SAM core" evidence="11">
    <location>
        <begin position="20"/>
        <end position="305"/>
    </location>
</feature>
<dbReference type="SFLD" id="SFLDG01118">
    <property type="entry name" value="activating_enzymes__group_2"/>
    <property type="match status" value="1"/>
</dbReference>
<keyword evidence="6 12" id="KW-0560">Oxidoreductase</keyword>
<dbReference type="PROSITE" id="PS51918">
    <property type="entry name" value="RADICAL_SAM"/>
    <property type="match status" value="1"/>
</dbReference>
<evidence type="ECO:0000256" key="9">
    <source>
        <dbReference type="ARBA" id="ARBA00047365"/>
    </source>
</evidence>
<evidence type="ECO:0000256" key="6">
    <source>
        <dbReference type="ARBA" id="ARBA00023002"/>
    </source>
</evidence>
<dbReference type="PANTHER" id="PTHR30352:SF4">
    <property type="entry name" value="PYRUVATE FORMATE-LYASE 2-ACTIVATING ENZYME"/>
    <property type="match status" value="1"/>
</dbReference>
<dbReference type="RefSeq" id="WP_288183185.1">
    <property type="nucleotide sequence ID" value="NZ_LT608335.1"/>
</dbReference>
<gene>
    <name evidence="12" type="primary">hpdA</name>
    <name evidence="12" type="ORF">KL86SPO_20159</name>
</gene>
<evidence type="ECO:0000256" key="2">
    <source>
        <dbReference type="ARBA" id="ARBA00009777"/>
    </source>
</evidence>
<feature type="domain" description="4Fe-4S ferredoxin-type" evidence="10">
    <location>
        <begin position="84"/>
        <end position="113"/>
    </location>
</feature>
<dbReference type="InterPro" id="IPR007197">
    <property type="entry name" value="rSAM"/>
</dbReference>
<feature type="domain" description="4Fe-4S ferredoxin-type" evidence="10">
    <location>
        <begin position="51"/>
        <end position="83"/>
    </location>
</feature>
<evidence type="ECO:0000256" key="3">
    <source>
        <dbReference type="ARBA" id="ARBA00022485"/>
    </source>
</evidence>
<evidence type="ECO:0000313" key="12">
    <source>
        <dbReference type="EMBL" id="SCM78629.1"/>
    </source>
</evidence>
<dbReference type="SFLD" id="SFLDG01066">
    <property type="entry name" value="organic_radical-activating_enz"/>
    <property type="match status" value="1"/>
</dbReference>
<dbReference type="Gene3D" id="3.80.30.10">
    <property type="entry name" value="pyruvate-formate lyase- activating enzyme"/>
    <property type="match status" value="1"/>
</dbReference>
<comment type="catalytic activity">
    <reaction evidence="9">
        <text>glycyl-[protein] + reduced [flavodoxin] + S-adenosyl-L-methionine = glycin-2-yl radical-[protein] + semiquinone [flavodoxin] + 5'-deoxyadenosine + L-methionine + H(+)</text>
        <dbReference type="Rhea" id="RHEA:61976"/>
        <dbReference type="Rhea" id="RHEA-COMP:10622"/>
        <dbReference type="Rhea" id="RHEA-COMP:14480"/>
        <dbReference type="Rhea" id="RHEA-COMP:15993"/>
        <dbReference type="Rhea" id="RHEA-COMP:15994"/>
        <dbReference type="ChEBI" id="CHEBI:15378"/>
        <dbReference type="ChEBI" id="CHEBI:17319"/>
        <dbReference type="ChEBI" id="CHEBI:29947"/>
        <dbReference type="ChEBI" id="CHEBI:32722"/>
        <dbReference type="ChEBI" id="CHEBI:57618"/>
        <dbReference type="ChEBI" id="CHEBI:57844"/>
        <dbReference type="ChEBI" id="CHEBI:59789"/>
        <dbReference type="ChEBI" id="CHEBI:140311"/>
    </reaction>
</comment>
<dbReference type="SUPFAM" id="SSF54862">
    <property type="entry name" value="4Fe-4S ferredoxins"/>
    <property type="match status" value="1"/>
</dbReference>